<sequence>MNKVIKFVLLILFAVIAFSAANVAKNDLADSKIKQIYNVQGYKQIFLPSSIDKNEELVSIMKSVSEKNDTPFLFRSVYIGVENNNNGNPNLLKEKNDVIFFSSKNSPQNSKTILSHGFTYNFFYEPLSEISLVQLTNSDIYIYDKHLNITLQELSKILNQKYKLKISSQKLVVRPSDYPPTSYTDFISYNNYNLVFFITVSIIFFSIFLFVWLMANNKAISINRLNGLSAYKIGKQLFLKEFVMLSLTTYIIASLVAFRAFNLNYTIQMLLLSGLVIIFSYVAIVIVSSFSLTNQLNSKPFFKYSYYILYAVKAFVFLVTVSTTASLLYFMNADIGTNSKIGQEYAVLYPEFVGYGLNSNQMPSSVKLFDYAEKHEGLYVYLASAYDENNINVLQVNDNYLSKFSIISSDNQRIKINSQEKSGIVLIAEKDKSKLSEIKKEYDFSNSFKSSKIKYYFIKNNQRAPLLDGNNGTTDPDVMEVFTSKNASKNTNFLYNSVLKFKIKDSKTRTYEKIAPTLKTMGALTTHPSMITVNSINKTTNMSIVGSIPSYIVLNGLIIVIFLSMILATTLFYFETYKKKIAVKRLYGISFFVTYRSLFTIVFVQGLLYFAFALTRSNVNITLEALGIYFVLEILIIILILLKLQKGLFLNVLKGE</sequence>
<evidence type="ECO:0008006" key="5">
    <source>
        <dbReference type="Google" id="ProtNLM"/>
    </source>
</evidence>
<dbReference type="PATRIC" id="fig|1360.114.peg.535"/>
<dbReference type="NCBIfam" id="TIGR01654">
    <property type="entry name" value="bact_immun_7tm"/>
    <property type="match status" value="1"/>
</dbReference>
<protein>
    <recommendedName>
        <fullName evidence="5">Bacteriocin-associated integral membrane family protein</fullName>
    </recommendedName>
</protein>
<dbReference type="EMBL" id="LKLU01000141">
    <property type="protein sequence ID" value="KSU17830.1"/>
    <property type="molecule type" value="Genomic_DNA"/>
</dbReference>
<keyword evidence="2" id="KW-0732">Signal</keyword>
<dbReference type="InterPro" id="IPR006541">
    <property type="entry name" value="Bacteriocin_ass"/>
</dbReference>
<dbReference type="Pfam" id="PF07242">
    <property type="entry name" value="DUF1430"/>
    <property type="match status" value="1"/>
</dbReference>
<evidence type="ECO:0000313" key="3">
    <source>
        <dbReference type="EMBL" id="KSU17830.1"/>
    </source>
</evidence>
<feature type="signal peptide" evidence="2">
    <location>
        <begin position="1"/>
        <end position="24"/>
    </location>
</feature>
<evidence type="ECO:0000256" key="1">
    <source>
        <dbReference type="SAM" id="Phobius"/>
    </source>
</evidence>
<reference evidence="4" key="1">
    <citation type="submission" date="2015-10" db="EMBL/GenBank/DDBJ databases">
        <title>Draft Genome Sequences of 11 Lactococcus lactis subspecies cremoris strains.</title>
        <authorList>
            <person name="Wels M."/>
            <person name="Backus L."/>
            <person name="Boekhorst J."/>
            <person name="Dijkstra A."/>
            <person name="Beerthuizen M."/>
            <person name="Kelly W."/>
            <person name="Siezen R."/>
            <person name="Bachmann H."/>
            <person name="Van Hijum S."/>
        </authorList>
    </citation>
    <scope>NUCLEOTIDE SEQUENCE [LARGE SCALE GENOMIC DNA]</scope>
    <source>
        <strain evidence="4">M20</strain>
    </source>
</reference>
<dbReference type="Proteomes" id="UP000053719">
    <property type="component" value="Unassembled WGS sequence"/>
</dbReference>
<comment type="caution">
    <text evidence="3">The sequence shown here is derived from an EMBL/GenBank/DDBJ whole genome shotgun (WGS) entry which is preliminary data.</text>
</comment>
<dbReference type="AlphaFoldDB" id="A0A0V8DW44"/>
<gene>
    <name evidence="3" type="ORF">M20_2547</name>
</gene>
<evidence type="ECO:0000313" key="4">
    <source>
        <dbReference type="Proteomes" id="UP000053719"/>
    </source>
</evidence>
<feature type="transmembrane region" description="Helical" evidence="1">
    <location>
        <begin position="242"/>
        <end position="261"/>
    </location>
</feature>
<feature type="transmembrane region" description="Helical" evidence="1">
    <location>
        <begin position="304"/>
        <end position="331"/>
    </location>
</feature>
<accession>A0A0V8DW44</accession>
<feature type="transmembrane region" description="Helical" evidence="1">
    <location>
        <begin position="194"/>
        <end position="215"/>
    </location>
</feature>
<feature type="transmembrane region" description="Helical" evidence="1">
    <location>
        <begin position="586"/>
        <end position="614"/>
    </location>
</feature>
<keyword evidence="1" id="KW-0472">Membrane</keyword>
<name>A0A0V8DW44_LACLL</name>
<feature type="transmembrane region" description="Helical" evidence="1">
    <location>
        <begin position="551"/>
        <end position="574"/>
    </location>
</feature>
<evidence type="ECO:0000256" key="2">
    <source>
        <dbReference type="SAM" id="SignalP"/>
    </source>
</evidence>
<keyword evidence="1" id="KW-0812">Transmembrane</keyword>
<keyword evidence="1" id="KW-1133">Transmembrane helix</keyword>
<feature type="transmembrane region" description="Helical" evidence="1">
    <location>
        <begin position="626"/>
        <end position="644"/>
    </location>
</feature>
<dbReference type="RefSeq" id="WP_058212276.1">
    <property type="nucleotide sequence ID" value="NZ_LKLU01000141.1"/>
</dbReference>
<organism evidence="3 4">
    <name type="scientific">Lactococcus lactis subsp. lactis</name>
    <name type="common">Streptococcus lactis</name>
    <dbReference type="NCBI Taxonomy" id="1360"/>
    <lineage>
        <taxon>Bacteria</taxon>
        <taxon>Bacillati</taxon>
        <taxon>Bacillota</taxon>
        <taxon>Bacilli</taxon>
        <taxon>Lactobacillales</taxon>
        <taxon>Streptococcaceae</taxon>
        <taxon>Lactococcus</taxon>
    </lineage>
</organism>
<feature type="transmembrane region" description="Helical" evidence="1">
    <location>
        <begin position="267"/>
        <end position="292"/>
    </location>
</feature>
<proteinExistence type="predicted"/>
<feature type="chain" id="PRO_5039582802" description="Bacteriocin-associated integral membrane family protein" evidence="2">
    <location>
        <begin position="25"/>
        <end position="656"/>
    </location>
</feature>